<gene>
    <name evidence="1" type="ORF">LTR84_004150</name>
</gene>
<dbReference type="RefSeq" id="XP_064704840.1">
    <property type="nucleotide sequence ID" value="XM_064847728.1"/>
</dbReference>
<dbReference type="AlphaFoldDB" id="A0AAV9N5F5"/>
<evidence type="ECO:0000313" key="2">
    <source>
        <dbReference type="Proteomes" id="UP001358417"/>
    </source>
</evidence>
<keyword evidence="2" id="KW-1185">Reference proteome</keyword>
<organism evidence="1 2">
    <name type="scientific">Exophiala bonariae</name>
    <dbReference type="NCBI Taxonomy" id="1690606"/>
    <lineage>
        <taxon>Eukaryota</taxon>
        <taxon>Fungi</taxon>
        <taxon>Dikarya</taxon>
        <taxon>Ascomycota</taxon>
        <taxon>Pezizomycotina</taxon>
        <taxon>Eurotiomycetes</taxon>
        <taxon>Chaetothyriomycetidae</taxon>
        <taxon>Chaetothyriales</taxon>
        <taxon>Herpotrichiellaceae</taxon>
        <taxon>Exophiala</taxon>
    </lineage>
</organism>
<sequence length="292" mass="33062">MGAGNCGCSCHEQELNSDNSNSDSDIFFPAEEDLTTCDAPKKATNQQATTEQDASYDFVKEVVSMGRWEKYLGRFFWLREPYGQYFDIGLSEVASAHPFVVVDVEVKNEGQGNMSKVSFGLSMIQAFSKSSCEGKARELASRGHSLVPIFPNAQNPESVPQIAFLKRMDQETPQDSWIRVSTIYYVREEQLNLERKGLWSKLQLHLASVNAIRQELLLSRVGDSEFTRVQMQQFVAAQATVQSINTTTQPRREQSPAEYKARMDNQRLQWAKGTQDHPELLLVHLMRIIASQ</sequence>
<name>A0AAV9N5F5_9EURO</name>
<protein>
    <submittedName>
        <fullName evidence="1">Uncharacterized protein</fullName>
    </submittedName>
</protein>
<comment type="caution">
    <text evidence="1">The sequence shown here is derived from an EMBL/GenBank/DDBJ whole genome shotgun (WGS) entry which is preliminary data.</text>
</comment>
<proteinExistence type="predicted"/>
<accession>A0AAV9N5F5</accession>
<reference evidence="1 2" key="1">
    <citation type="submission" date="2023-08" db="EMBL/GenBank/DDBJ databases">
        <title>Black Yeasts Isolated from many extreme environments.</title>
        <authorList>
            <person name="Coleine C."/>
            <person name="Stajich J.E."/>
            <person name="Selbmann L."/>
        </authorList>
    </citation>
    <scope>NUCLEOTIDE SEQUENCE [LARGE SCALE GENOMIC DNA]</scope>
    <source>
        <strain evidence="1 2">CCFEE 5792</strain>
    </source>
</reference>
<dbReference type="EMBL" id="JAVRRD010000018">
    <property type="protein sequence ID" value="KAK5050030.1"/>
    <property type="molecule type" value="Genomic_DNA"/>
</dbReference>
<evidence type="ECO:0000313" key="1">
    <source>
        <dbReference type="EMBL" id="KAK5050030.1"/>
    </source>
</evidence>
<dbReference type="GeneID" id="89972329"/>
<dbReference type="Proteomes" id="UP001358417">
    <property type="component" value="Unassembled WGS sequence"/>
</dbReference>